<reference evidence="1" key="1">
    <citation type="submission" date="2020-05" db="EMBL/GenBank/DDBJ databases">
        <authorList>
            <person name="Chiriac C."/>
            <person name="Salcher M."/>
            <person name="Ghai R."/>
            <person name="Kavagutti S V."/>
        </authorList>
    </citation>
    <scope>NUCLEOTIDE SEQUENCE</scope>
</reference>
<accession>A0A6J7G887</accession>
<organism evidence="1">
    <name type="scientific">freshwater metagenome</name>
    <dbReference type="NCBI Taxonomy" id="449393"/>
    <lineage>
        <taxon>unclassified sequences</taxon>
        <taxon>metagenomes</taxon>
        <taxon>ecological metagenomes</taxon>
    </lineage>
</organism>
<name>A0A6J7G887_9ZZZZ</name>
<sequence>MRGAEQHHAMIRELGRPAHRRERAIAGLARRLLGHQRVEDRVDPGQDGLDGAEVLHQGHLGAGADKISRLVEQCDIGATEPVDGLLRIADEEQPARWQLEVTPIGRVVRRVGRDTQGELDLDGIGVLELVEQHAGISLVHIAPRRRARAQQPSRQHQQVVELELSGIASLVGGRQRDLMKHAEPDRQHIVDRFGAQRRSRIVDRGNASPRRFDIGPGLLGALASG</sequence>
<dbReference type="AlphaFoldDB" id="A0A6J7G887"/>
<gene>
    <name evidence="1" type="ORF">UFOPK3543_00947</name>
</gene>
<dbReference type="EMBL" id="CAFBMH010000025">
    <property type="protein sequence ID" value="CAB4902698.1"/>
    <property type="molecule type" value="Genomic_DNA"/>
</dbReference>
<protein>
    <submittedName>
        <fullName evidence="1">Unannotated protein</fullName>
    </submittedName>
</protein>
<proteinExistence type="predicted"/>
<evidence type="ECO:0000313" key="1">
    <source>
        <dbReference type="EMBL" id="CAB4902698.1"/>
    </source>
</evidence>